<name>A0A7R9CJM6_TIMCR</name>
<evidence type="ECO:0000313" key="2">
    <source>
        <dbReference type="EMBL" id="CAD7396544.1"/>
    </source>
</evidence>
<gene>
    <name evidence="2" type="ORF">TCEB3V08_LOCUS3659</name>
</gene>
<protein>
    <submittedName>
        <fullName evidence="2">Uncharacterized protein</fullName>
    </submittedName>
</protein>
<proteinExistence type="predicted"/>
<feature type="compositionally biased region" description="Basic and acidic residues" evidence="1">
    <location>
        <begin position="141"/>
        <end position="151"/>
    </location>
</feature>
<dbReference type="AlphaFoldDB" id="A0A7R9CJM6"/>
<reference evidence="2" key="1">
    <citation type="submission" date="2020-11" db="EMBL/GenBank/DDBJ databases">
        <authorList>
            <person name="Tran Van P."/>
        </authorList>
    </citation>
    <scope>NUCLEOTIDE SEQUENCE</scope>
</reference>
<organism evidence="2">
    <name type="scientific">Timema cristinae</name>
    <name type="common">Walking stick</name>
    <dbReference type="NCBI Taxonomy" id="61476"/>
    <lineage>
        <taxon>Eukaryota</taxon>
        <taxon>Metazoa</taxon>
        <taxon>Ecdysozoa</taxon>
        <taxon>Arthropoda</taxon>
        <taxon>Hexapoda</taxon>
        <taxon>Insecta</taxon>
        <taxon>Pterygota</taxon>
        <taxon>Neoptera</taxon>
        <taxon>Polyneoptera</taxon>
        <taxon>Phasmatodea</taxon>
        <taxon>Timematodea</taxon>
        <taxon>Timematoidea</taxon>
        <taxon>Timematidae</taxon>
        <taxon>Timema</taxon>
    </lineage>
</organism>
<sequence length="151" mass="17241">MTCAEVWLRLGLDGAKAAADYKLKGEIFPRVNFGICRYISPNNILDSEGPPTFCQGHLREHHLSLPRLNVVALSHFTRAHRNGELIKGRFNYAVKLESDQGSLDLWPTGRLGQRCMTAPHTCEQRVARHHRTKKAMGRKYHPQEKERVVTK</sequence>
<evidence type="ECO:0000256" key="1">
    <source>
        <dbReference type="SAM" id="MobiDB-lite"/>
    </source>
</evidence>
<feature type="region of interest" description="Disordered" evidence="1">
    <location>
        <begin position="130"/>
        <end position="151"/>
    </location>
</feature>
<accession>A0A7R9CJM6</accession>
<feature type="compositionally biased region" description="Basic residues" evidence="1">
    <location>
        <begin position="130"/>
        <end position="140"/>
    </location>
</feature>
<dbReference type="EMBL" id="OC317379">
    <property type="protein sequence ID" value="CAD7396544.1"/>
    <property type="molecule type" value="Genomic_DNA"/>
</dbReference>